<dbReference type="EMBL" id="OV170223">
    <property type="protein sequence ID" value="CAH0722491.1"/>
    <property type="molecule type" value="Genomic_DNA"/>
</dbReference>
<dbReference type="OrthoDB" id="7179992at2759"/>
<evidence type="ECO:0000256" key="3">
    <source>
        <dbReference type="ARBA" id="ARBA00022692"/>
    </source>
</evidence>
<keyword evidence="5 9" id="KW-1133">Transmembrane helix</keyword>
<protein>
    <submittedName>
        <fullName evidence="10">Uncharacterized protein</fullName>
    </submittedName>
</protein>
<feature type="non-terminal residue" evidence="10">
    <location>
        <position position="254"/>
    </location>
</feature>
<name>A0A8J9YDP9_9NEOP</name>
<keyword evidence="8" id="KW-0807">Transducer</keyword>
<dbReference type="Pfam" id="PF02949">
    <property type="entry name" value="7tm_6"/>
    <property type="match status" value="1"/>
</dbReference>
<evidence type="ECO:0000256" key="1">
    <source>
        <dbReference type="ARBA" id="ARBA00004141"/>
    </source>
</evidence>
<comment type="subcellular location">
    <subcellularLocation>
        <location evidence="1">Membrane</location>
        <topology evidence="1">Multi-pass membrane protein</topology>
    </subcellularLocation>
</comment>
<proteinExistence type="predicted"/>
<feature type="transmembrane region" description="Helical" evidence="9">
    <location>
        <begin position="101"/>
        <end position="121"/>
    </location>
</feature>
<dbReference type="InterPro" id="IPR004117">
    <property type="entry name" value="7tm6_olfct_rcpt"/>
</dbReference>
<keyword evidence="4" id="KW-0552">Olfaction</keyword>
<dbReference type="PANTHER" id="PTHR21137">
    <property type="entry name" value="ODORANT RECEPTOR"/>
    <property type="match status" value="1"/>
</dbReference>
<keyword evidence="2" id="KW-0716">Sensory transduction</keyword>
<keyword evidence="11" id="KW-1185">Reference proteome</keyword>
<keyword evidence="3 9" id="KW-0812">Transmembrane</keyword>
<dbReference type="PANTHER" id="PTHR21137:SF44">
    <property type="entry name" value="ODORANT RECEPTOR 13A-RELATED"/>
    <property type="match status" value="1"/>
</dbReference>
<feature type="transmembrane region" description="Helical" evidence="9">
    <location>
        <begin position="43"/>
        <end position="59"/>
    </location>
</feature>
<evidence type="ECO:0000256" key="5">
    <source>
        <dbReference type="ARBA" id="ARBA00022989"/>
    </source>
</evidence>
<dbReference type="GO" id="GO:0007165">
    <property type="term" value="P:signal transduction"/>
    <property type="evidence" value="ECO:0007669"/>
    <property type="project" value="UniProtKB-KW"/>
</dbReference>
<feature type="transmembrane region" description="Helical" evidence="9">
    <location>
        <begin position="233"/>
        <end position="251"/>
    </location>
</feature>
<evidence type="ECO:0000256" key="6">
    <source>
        <dbReference type="ARBA" id="ARBA00023136"/>
    </source>
</evidence>
<keyword evidence="7" id="KW-0675">Receptor</keyword>
<dbReference type="GO" id="GO:0005886">
    <property type="term" value="C:plasma membrane"/>
    <property type="evidence" value="ECO:0007669"/>
    <property type="project" value="TreeGrafter"/>
</dbReference>
<evidence type="ECO:0000256" key="8">
    <source>
        <dbReference type="ARBA" id="ARBA00023224"/>
    </source>
</evidence>
<evidence type="ECO:0000256" key="9">
    <source>
        <dbReference type="SAM" id="Phobius"/>
    </source>
</evidence>
<dbReference type="GO" id="GO:0004984">
    <property type="term" value="F:olfactory receptor activity"/>
    <property type="evidence" value="ECO:0007669"/>
    <property type="project" value="InterPro"/>
</dbReference>
<accession>A0A8J9YDP9</accession>
<reference evidence="10" key="1">
    <citation type="submission" date="2021-12" db="EMBL/GenBank/DDBJ databases">
        <authorList>
            <person name="Martin H S."/>
        </authorList>
    </citation>
    <scope>NUCLEOTIDE SEQUENCE</scope>
</reference>
<evidence type="ECO:0000256" key="7">
    <source>
        <dbReference type="ARBA" id="ARBA00023170"/>
    </source>
</evidence>
<keyword evidence="6 9" id="KW-0472">Membrane</keyword>
<evidence type="ECO:0000256" key="4">
    <source>
        <dbReference type="ARBA" id="ARBA00022725"/>
    </source>
</evidence>
<evidence type="ECO:0000313" key="11">
    <source>
        <dbReference type="Proteomes" id="UP000838878"/>
    </source>
</evidence>
<evidence type="ECO:0000313" key="10">
    <source>
        <dbReference type="EMBL" id="CAH0722491.1"/>
    </source>
</evidence>
<dbReference type="Proteomes" id="UP000838878">
    <property type="component" value="Chromosome 3"/>
</dbReference>
<sequence length="254" mass="28788">MSTHDNITAEQEIQKTLKLCNYCTRFIGMSLIDELPKSVFGNLRKYMCFLGTMIILILKEAGQISYAITKLASSASVADFVAGLHIIGYDFISLLSVGSMLSSDILFMTMASHISMLLRLLQDRIRRLEMKDNNNCYDEITSLIKIHQRLITYGEDLENAFCLVNLINVVLSSVNICCVTFNISSGLATAVYDSGWYQCDVRNQRVLLTIIQRSQKPLYFTAMKFSPITMSTYSSILTTSYSYFALLYTMYRSN</sequence>
<organism evidence="10 11">
    <name type="scientific">Brenthis ino</name>
    <name type="common">lesser marbled fritillary</name>
    <dbReference type="NCBI Taxonomy" id="405034"/>
    <lineage>
        <taxon>Eukaryota</taxon>
        <taxon>Metazoa</taxon>
        <taxon>Ecdysozoa</taxon>
        <taxon>Arthropoda</taxon>
        <taxon>Hexapoda</taxon>
        <taxon>Insecta</taxon>
        <taxon>Pterygota</taxon>
        <taxon>Neoptera</taxon>
        <taxon>Endopterygota</taxon>
        <taxon>Lepidoptera</taxon>
        <taxon>Glossata</taxon>
        <taxon>Ditrysia</taxon>
        <taxon>Papilionoidea</taxon>
        <taxon>Nymphalidae</taxon>
        <taxon>Heliconiinae</taxon>
        <taxon>Argynnini</taxon>
        <taxon>Brenthis</taxon>
    </lineage>
</organism>
<evidence type="ECO:0000256" key="2">
    <source>
        <dbReference type="ARBA" id="ARBA00022606"/>
    </source>
</evidence>
<dbReference type="GO" id="GO:0005549">
    <property type="term" value="F:odorant binding"/>
    <property type="evidence" value="ECO:0007669"/>
    <property type="project" value="InterPro"/>
</dbReference>
<dbReference type="AlphaFoldDB" id="A0A8J9YDP9"/>
<gene>
    <name evidence="10" type="ORF">BINO364_LOCUS8442</name>
</gene>